<dbReference type="NCBIfam" id="NF001824">
    <property type="entry name" value="PRK00558.1-5"/>
    <property type="match status" value="1"/>
</dbReference>
<dbReference type="SMART" id="SM00278">
    <property type="entry name" value="HhH1"/>
    <property type="match status" value="2"/>
</dbReference>
<protein>
    <recommendedName>
        <fullName evidence="7">UvrABC system protein C</fullName>
        <shortName evidence="7">Protein UvrC</shortName>
    </recommendedName>
    <alternativeName>
        <fullName evidence="7">Excinuclease ABC subunit C</fullName>
    </alternativeName>
</protein>
<evidence type="ECO:0000259" key="9">
    <source>
        <dbReference type="PROSITE" id="PS50164"/>
    </source>
</evidence>
<comment type="function">
    <text evidence="7">The UvrABC repair system catalyzes the recognition and processing of DNA lesions. UvrC both incises the 5' and 3' sides of the lesion. The N-terminal half is responsible for the 3' incision and the C-terminal half is responsible for the 5' incision.</text>
</comment>
<proteinExistence type="inferred from homology"/>
<keyword evidence="6 7" id="KW-0742">SOS response</keyword>
<dbReference type="Gene3D" id="3.40.1440.10">
    <property type="entry name" value="GIY-YIG endonuclease"/>
    <property type="match status" value="1"/>
</dbReference>
<dbReference type="InterPro" id="IPR001162">
    <property type="entry name" value="UvrC_RNase_H_dom"/>
</dbReference>
<dbReference type="InterPro" id="IPR000305">
    <property type="entry name" value="GIY-YIG_endonuc"/>
</dbReference>
<keyword evidence="2 7" id="KW-0227">DNA damage</keyword>
<keyword evidence="5 7" id="KW-0234">DNA repair</keyword>
<dbReference type="Proteomes" id="UP001312908">
    <property type="component" value="Unassembled WGS sequence"/>
</dbReference>
<reference evidence="11 12" key="1">
    <citation type="submission" date="2023-10" db="EMBL/GenBank/DDBJ databases">
        <title>Sorlinia euscelidii gen. nov., sp. nov., an acetic acid bacteria isolated from the gut of Euscelidius variegatus emitter.</title>
        <authorList>
            <person name="Michoud G."/>
            <person name="Marasco R."/>
            <person name="Seferji K."/>
            <person name="Gonella E."/>
            <person name="Garuglieri E."/>
            <person name="Alma A."/>
            <person name="Mapelli F."/>
            <person name="Borin S."/>
            <person name="Daffonchio D."/>
            <person name="Crotti E."/>
        </authorList>
    </citation>
    <scope>NUCLEOTIDE SEQUENCE [LARGE SCALE GENOMIC DNA]</scope>
    <source>
        <strain evidence="11 12">EV16P</strain>
    </source>
</reference>
<dbReference type="CDD" id="cd10434">
    <property type="entry name" value="GIY-YIG_UvrC_Cho"/>
    <property type="match status" value="1"/>
</dbReference>
<feature type="domain" description="GIY-YIG" evidence="9">
    <location>
        <begin position="29"/>
        <end position="107"/>
    </location>
</feature>
<dbReference type="HAMAP" id="MF_00203">
    <property type="entry name" value="UvrC"/>
    <property type="match status" value="1"/>
</dbReference>
<dbReference type="PROSITE" id="PS50151">
    <property type="entry name" value="UVR"/>
    <property type="match status" value="1"/>
</dbReference>
<dbReference type="SUPFAM" id="SSF47781">
    <property type="entry name" value="RuvA domain 2-like"/>
    <property type="match status" value="1"/>
</dbReference>
<dbReference type="SMART" id="SM00465">
    <property type="entry name" value="GIYc"/>
    <property type="match status" value="1"/>
</dbReference>
<gene>
    <name evidence="7" type="primary">uvrC</name>
    <name evidence="11" type="ORF">DOFOFD_08075</name>
</gene>
<dbReference type="SUPFAM" id="SSF82771">
    <property type="entry name" value="GIY-YIG endonuclease"/>
    <property type="match status" value="1"/>
</dbReference>
<name>A0ABU7U3Q5_9PROT</name>
<dbReference type="InterPro" id="IPR010994">
    <property type="entry name" value="RuvA_2-like"/>
</dbReference>
<dbReference type="Pfam" id="PF02151">
    <property type="entry name" value="UVR"/>
    <property type="match status" value="1"/>
</dbReference>
<dbReference type="EMBL" id="JAWJZY010000003">
    <property type="protein sequence ID" value="MEE8658966.1"/>
    <property type="molecule type" value="Genomic_DNA"/>
</dbReference>
<evidence type="ECO:0000259" key="10">
    <source>
        <dbReference type="PROSITE" id="PS50165"/>
    </source>
</evidence>
<evidence type="ECO:0000313" key="11">
    <source>
        <dbReference type="EMBL" id="MEE8658966.1"/>
    </source>
</evidence>
<dbReference type="PROSITE" id="PS50164">
    <property type="entry name" value="GIY_YIG"/>
    <property type="match status" value="1"/>
</dbReference>
<keyword evidence="1 7" id="KW-0963">Cytoplasm</keyword>
<dbReference type="InterPro" id="IPR036876">
    <property type="entry name" value="UVR_dom_sf"/>
</dbReference>
<comment type="caution">
    <text evidence="11">The sequence shown here is derived from an EMBL/GenBank/DDBJ whole genome shotgun (WGS) entry which is preliminary data.</text>
</comment>
<evidence type="ECO:0000256" key="5">
    <source>
        <dbReference type="ARBA" id="ARBA00023204"/>
    </source>
</evidence>
<comment type="subcellular location">
    <subcellularLocation>
        <location evidence="7">Cytoplasm</location>
    </subcellularLocation>
</comment>
<keyword evidence="12" id="KW-1185">Reference proteome</keyword>
<dbReference type="Pfam" id="PF14520">
    <property type="entry name" value="HHH_5"/>
    <property type="match status" value="1"/>
</dbReference>
<dbReference type="Pfam" id="PF22920">
    <property type="entry name" value="UvrC_RNaseH"/>
    <property type="match status" value="1"/>
</dbReference>
<dbReference type="InterPro" id="IPR004791">
    <property type="entry name" value="UvrC"/>
</dbReference>
<feature type="domain" description="UvrC family homology region profile" evidence="10">
    <location>
        <begin position="268"/>
        <end position="497"/>
    </location>
</feature>
<evidence type="ECO:0000256" key="7">
    <source>
        <dbReference type="HAMAP-Rule" id="MF_00203"/>
    </source>
</evidence>
<organism evidence="11 12">
    <name type="scientific">Sorlinia euscelidii</name>
    <dbReference type="NCBI Taxonomy" id="3081148"/>
    <lineage>
        <taxon>Bacteria</taxon>
        <taxon>Pseudomonadati</taxon>
        <taxon>Pseudomonadota</taxon>
        <taxon>Alphaproteobacteria</taxon>
        <taxon>Acetobacterales</taxon>
        <taxon>Acetobacteraceae</taxon>
        <taxon>Sorlinia</taxon>
    </lineage>
</organism>
<dbReference type="InterPro" id="IPR050066">
    <property type="entry name" value="UvrABC_protein_C"/>
</dbReference>
<dbReference type="InterPro" id="IPR047296">
    <property type="entry name" value="GIY-YIG_UvrC_Cho"/>
</dbReference>
<dbReference type="RefSeq" id="WP_394819845.1">
    <property type="nucleotide sequence ID" value="NZ_JAWJZY010000003.1"/>
</dbReference>
<dbReference type="Gene3D" id="1.10.150.20">
    <property type="entry name" value="5' to 3' exonuclease, C-terminal subdomain"/>
    <property type="match status" value="1"/>
</dbReference>
<comment type="subunit">
    <text evidence="7">Interacts with UvrB in an incision complex.</text>
</comment>
<dbReference type="InterPro" id="IPR001943">
    <property type="entry name" value="UVR_dom"/>
</dbReference>
<dbReference type="Pfam" id="PF01541">
    <property type="entry name" value="GIY-YIG"/>
    <property type="match status" value="1"/>
</dbReference>
<evidence type="ECO:0000256" key="2">
    <source>
        <dbReference type="ARBA" id="ARBA00022763"/>
    </source>
</evidence>
<evidence type="ECO:0000256" key="6">
    <source>
        <dbReference type="ARBA" id="ARBA00023236"/>
    </source>
</evidence>
<dbReference type="InterPro" id="IPR035901">
    <property type="entry name" value="GIY-YIG_endonuc_sf"/>
</dbReference>
<evidence type="ECO:0000259" key="8">
    <source>
        <dbReference type="PROSITE" id="PS50151"/>
    </source>
</evidence>
<dbReference type="PROSITE" id="PS50165">
    <property type="entry name" value="UVRC"/>
    <property type="match status" value="1"/>
</dbReference>
<dbReference type="InterPro" id="IPR038476">
    <property type="entry name" value="UvrC_RNase_H_dom_sf"/>
</dbReference>
<dbReference type="Gene3D" id="4.10.860.10">
    <property type="entry name" value="UVR domain"/>
    <property type="match status" value="1"/>
</dbReference>
<dbReference type="Pfam" id="PF08459">
    <property type="entry name" value="UvrC_RNaseH_dom"/>
    <property type="match status" value="1"/>
</dbReference>
<evidence type="ECO:0000256" key="1">
    <source>
        <dbReference type="ARBA" id="ARBA00022490"/>
    </source>
</evidence>
<comment type="similarity">
    <text evidence="7">Belongs to the UvrC family.</text>
</comment>
<dbReference type="PANTHER" id="PTHR30562">
    <property type="entry name" value="UVRC/OXIDOREDUCTASE"/>
    <property type="match status" value="1"/>
</dbReference>
<sequence length="627" mass="70469">MSISGVKITAAELESGVTAIRAALKTIPTSPGVYRMLDAKGAVLYVGKALNLKNRVTSYTRAAQLPERLARMVSMTRQMEIVTTASEADALLLEANYIKRMKPRFNILLRDDKSYPWIMLSENHPFPQVSKQRGKPKKDVTYWGPFASAWSVNQTLNLIQKSFLLRSCTDSEMASRTRPCLLYQIKRCSAPCVDRITQEDYRVLVAEVRQFLSGKSTHLRETLATEMAEAAQAQDYERAAMIRDRIRAFSGLQDSGVINPASLHDADIFAIWQDAGQCCVEVFFIRAGRNNGNRALFPVQTDEESQADILSAFLLQFYDSKPPPELILLNQPLSEPTLVASALSKAAGHRVEILVPQRGEKRSVVLHAEQNAREALGRRLAESAGTQHLLSETARVFRLETPPERIEVYDNSHISGRHAYGVMIVGGPEGFHRRDYRKFSIKSVLTPGDDYAMMREVMERRFRKTNDAEASRKYARMPDILLIDGGQGQYNIVRKVLEELGVEGVKLVSIAKGPDRDAGREWFFTDDQPPFQLPEKDPVLYYLQRLRDEAHRFAITTHRASRSGAIRKSELDRIEGIGPVRKKALLAHFGSARAVKQAGLAELTQAKGINMETARLVFSHFHPDTEI</sequence>
<accession>A0ABU7U3Q5</accession>
<evidence type="ECO:0000313" key="12">
    <source>
        <dbReference type="Proteomes" id="UP001312908"/>
    </source>
</evidence>
<dbReference type="NCBIfam" id="TIGR00194">
    <property type="entry name" value="uvrC"/>
    <property type="match status" value="1"/>
</dbReference>
<feature type="domain" description="UVR" evidence="8">
    <location>
        <begin position="217"/>
        <end position="252"/>
    </location>
</feature>
<dbReference type="InterPro" id="IPR003583">
    <property type="entry name" value="Hlx-hairpin-Hlx_DNA-bd_motif"/>
</dbReference>
<dbReference type="SUPFAM" id="SSF46600">
    <property type="entry name" value="C-terminal UvrC-binding domain of UvrB"/>
    <property type="match status" value="1"/>
</dbReference>
<dbReference type="PANTHER" id="PTHR30562:SF1">
    <property type="entry name" value="UVRABC SYSTEM PROTEIN C"/>
    <property type="match status" value="1"/>
</dbReference>
<keyword evidence="4 7" id="KW-0267">Excision nuclease</keyword>
<keyword evidence="3 7" id="KW-0228">DNA excision</keyword>
<dbReference type="Gene3D" id="3.30.420.340">
    <property type="entry name" value="UvrC, RNAse H endonuclease domain"/>
    <property type="match status" value="1"/>
</dbReference>
<evidence type="ECO:0000256" key="3">
    <source>
        <dbReference type="ARBA" id="ARBA00022769"/>
    </source>
</evidence>
<evidence type="ECO:0000256" key="4">
    <source>
        <dbReference type="ARBA" id="ARBA00022881"/>
    </source>
</evidence>